<name>A0A0E9XWQ5_ANGAN</name>
<reference evidence="1" key="2">
    <citation type="journal article" date="2015" name="Fish Shellfish Immunol.">
        <title>Early steps in the European eel (Anguilla anguilla)-Vibrio vulnificus interaction in the gills: Role of the RtxA13 toxin.</title>
        <authorList>
            <person name="Callol A."/>
            <person name="Pajuelo D."/>
            <person name="Ebbesson L."/>
            <person name="Teles M."/>
            <person name="MacKenzie S."/>
            <person name="Amaro C."/>
        </authorList>
    </citation>
    <scope>NUCLEOTIDE SEQUENCE</scope>
</reference>
<protein>
    <submittedName>
        <fullName evidence="1">Uncharacterized protein</fullName>
    </submittedName>
</protein>
<evidence type="ECO:0000313" key="1">
    <source>
        <dbReference type="EMBL" id="JAI07100.1"/>
    </source>
</evidence>
<proteinExistence type="predicted"/>
<dbReference type="AlphaFoldDB" id="A0A0E9XWQ5"/>
<sequence length="69" mass="7710">MLIVASHSRTAAPSPFKQAYHRAFSAVNTFQFCPLPSDVRTPFLTPENKPFRDGTLGPHTTLNISPWHC</sequence>
<organism evidence="1">
    <name type="scientific">Anguilla anguilla</name>
    <name type="common">European freshwater eel</name>
    <name type="synonym">Muraena anguilla</name>
    <dbReference type="NCBI Taxonomy" id="7936"/>
    <lineage>
        <taxon>Eukaryota</taxon>
        <taxon>Metazoa</taxon>
        <taxon>Chordata</taxon>
        <taxon>Craniata</taxon>
        <taxon>Vertebrata</taxon>
        <taxon>Euteleostomi</taxon>
        <taxon>Actinopterygii</taxon>
        <taxon>Neopterygii</taxon>
        <taxon>Teleostei</taxon>
        <taxon>Anguilliformes</taxon>
        <taxon>Anguillidae</taxon>
        <taxon>Anguilla</taxon>
    </lineage>
</organism>
<dbReference type="EMBL" id="GBXM01001478">
    <property type="protein sequence ID" value="JAI07100.1"/>
    <property type="molecule type" value="Transcribed_RNA"/>
</dbReference>
<accession>A0A0E9XWQ5</accession>
<reference evidence="1" key="1">
    <citation type="submission" date="2014-11" db="EMBL/GenBank/DDBJ databases">
        <authorList>
            <person name="Amaro Gonzalez C."/>
        </authorList>
    </citation>
    <scope>NUCLEOTIDE SEQUENCE</scope>
</reference>